<dbReference type="InterPro" id="IPR028962">
    <property type="entry name" value="Imm10"/>
</dbReference>
<comment type="caution">
    <text evidence="1">The sequence shown here is derived from an EMBL/GenBank/DDBJ whole genome shotgun (WGS) entry which is preliminary data.</text>
</comment>
<protein>
    <submittedName>
        <fullName evidence="1">Uncharacterized protein</fullName>
    </submittedName>
</protein>
<dbReference type="Proteomes" id="UP001242480">
    <property type="component" value="Unassembled WGS sequence"/>
</dbReference>
<reference evidence="1 2" key="1">
    <citation type="submission" date="2023-07" db="EMBL/GenBank/DDBJ databases">
        <title>Genomic Encyclopedia of Type Strains, Phase IV (KMG-IV): sequencing the most valuable type-strain genomes for metagenomic binning, comparative biology and taxonomic classification.</title>
        <authorList>
            <person name="Goeker M."/>
        </authorList>
    </citation>
    <scope>NUCLEOTIDE SEQUENCE [LARGE SCALE GENOMIC DNA]</scope>
    <source>
        <strain evidence="1 2">DSM 19619</strain>
    </source>
</reference>
<accession>A0ABU0JEN5</accession>
<evidence type="ECO:0000313" key="2">
    <source>
        <dbReference type="Proteomes" id="UP001242480"/>
    </source>
</evidence>
<organism evidence="1 2">
    <name type="scientific">Labrys wisconsinensis</name>
    <dbReference type="NCBI Taxonomy" id="425677"/>
    <lineage>
        <taxon>Bacteria</taxon>
        <taxon>Pseudomonadati</taxon>
        <taxon>Pseudomonadota</taxon>
        <taxon>Alphaproteobacteria</taxon>
        <taxon>Hyphomicrobiales</taxon>
        <taxon>Xanthobacteraceae</taxon>
        <taxon>Labrys</taxon>
    </lineage>
</organism>
<proteinExistence type="predicted"/>
<dbReference type="EMBL" id="JAUSVX010000013">
    <property type="protein sequence ID" value="MDQ0472734.1"/>
    <property type="molecule type" value="Genomic_DNA"/>
</dbReference>
<keyword evidence="2" id="KW-1185">Reference proteome</keyword>
<gene>
    <name evidence="1" type="ORF">QO011_005764</name>
</gene>
<sequence length="133" mass="15101">MKFLANVIHAEYDENDILVVGFADDRFDPKTYVTIDMDPEPDEQDFRLGLDGLHTETSIPRLEGYDLVEDITLQDKCVLIHLHAGPAAKAGIDPVIEIDLNKSFEDWVKLEEAITRLRVRISEVSSRRASKGY</sequence>
<evidence type="ECO:0000313" key="1">
    <source>
        <dbReference type="EMBL" id="MDQ0472734.1"/>
    </source>
</evidence>
<dbReference type="RefSeq" id="WP_307279976.1">
    <property type="nucleotide sequence ID" value="NZ_JAUSVX010000013.1"/>
</dbReference>
<dbReference type="Pfam" id="PF15588">
    <property type="entry name" value="Imm10"/>
    <property type="match status" value="1"/>
</dbReference>
<name>A0ABU0JEN5_9HYPH</name>